<organism evidence="2 3">
    <name type="scientific">Mya arenaria</name>
    <name type="common">Soft-shell clam</name>
    <dbReference type="NCBI Taxonomy" id="6604"/>
    <lineage>
        <taxon>Eukaryota</taxon>
        <taxon>Metazoa</taxon>
        <taxon>Spiralia</taxon>
        <taxon>Lophotrochozoa</taxon>
        <taxon>Mollusca</taxon>
        <taxon>Bivalvia</taxon>
        <taxon>Autobranchia</taxon>
        <taxon>Heteroconchia</taxon>
        <taxon>Euheterodonta</taxon>
        <taxon>Imparidentia</taxon>
        <taxon>Neoheterodontei</taxon>
        <taxon>Myida</taxon>
        <taxon>Myoidea</taxon>
        <taxon>Myidae</taxon>
        <taxon>Mya</taxon>
    </lineage>
</organism>
<evidence type="ECO:0008006" key="4">
    <source>
        <dbReference type="Google" id="ProtNLM"/>
    </source>
</evidence>
<accession>A0ABY7EL22</accession>
<dbReference type="Proteomes" id="UP001164746">
    <property type="component" value="Chromosome 6"/>
</dbReference>
<feature type="compositionally biased region" description="Polar residues" evidence="1">
    <location>
        <begin position="100"/>
        <end position="115"/>
    </location>
</feature>
<gene>
    <name evidence="2" type="ORF">MAR_019399</name>
</gene>
<keyword evidence="3" id="KW-1185">Reference proteome</keyword>
<proteinExistence type="predicted"/>
<protein>
    <recommendedName>
        <fullName evidence="4">t-SNARE coiled-coil homology domain-containing protein</fullName>
    </recommendedName>
</protein>
<reference evidence="2" key="1">
    <citation type="submission" date="2022-11" db="EMBL/GenBank/DDBJ databases">
        <title>Centuries of genome instability and evolution in soft-shell clam transmissible cancer (bioRxiv).</title>
        <authorList>
            <person name="Hart S.F.M."/>
            <person name="Yonemitsu M.A."/>
            <person name="Giersch R.M."/>
            <person name="Beal B.F."/>
            <person name="Arriagada G."/>
            <person name="Davis B.W."/>
            <person name="Ostrander E.A."/>
            <person name="Goff S.P."/>
            <person name="Metzger M.J."/>
        </authorList>
    </citation>
    <scope>NUCLEOTIDE SEQUENCE</scope>
    <source>
        <strain evidence="2">MELC-2E11</strain>
        <tissue evidence="2">Siphon/mantle</tissue>
    </source>
</reference>
<sequence>MAEKEENEESKLEKNSTMMEEKYKNHLVGSRINFYENKTRSDMLHKPEEPRVSKSKIPDVLLLDAGRLMEQEGEEANIKKEIAATNISKRKRLITNLTQKPQHVNQEATETSSENLVAGDSDSGSESALDFNITAEHIYFPPDFENSNITDRKSFATYADDISQGEGYVHSNSSRFGSFNASDSELQFQHKIALYDISQKSEKEMIKIESVVSDGLEMVNEGIADGISEIHNQIDEAETRLKHIYSKIDLQGDDSFRNSLRKTRGLIKPKKSGRPSILNIFNHAKLDEAQAKSDVDPDRHNEEMGKLHNRLAEYYLDRFDSVPLSPISPEHDQKLTALYVCPEICRQKGTREAENQRFAIS</sequence>
<evidence type="ECO:0000256" key="1">
    <source>
        <dbReference type="SAM" id="MobiDB-lite"/>
    </source>
</evidence>
<feature type="region of interest" description="Disordered" evidence="1">
    <location>
        <begin position="100"/>
        <end position="121"/>
    </location>
</feature>
<dbReference type="EMBL" id="CP111017">
    <property type="protein sequence ID" value="WAR09441.1"/>
    <property type="molecule type" value="Genomic_DNA"/>
</dbReference>
<evidence type="ECO:0000313" key="3">
    <source>
        <dbReference type="Proteomes" id="UP001164746"/>
    </source>
</evidence>
<evidence type="ECO:0000313" key="2">
    <source>
        <dbReference type="EMBL" id="WAR09441.1"/>
    </source>
</evidence>
<name>A0ABY7EL22_MYAAR</name>
<feature type="region of interest" description="Disordered" evidence="1">
    <location>
        <begin position="1"/>
        <end position="24"/>
    </location>
</feature>